<feature type="coiled-coil region" evidence="7">
    <location>
        <begin position="107"/>
        <end position="266"/>
    </location>
</feature>
<evidence type="ECO:0000256" key="2">
    <source>
        <dbReference type="ARBA" id="ARBA00010841"/>
    </source>
</evidence>
<evidence type="ECO:0000313" key="10">
    <source>
        <dbReference type="Proteomes" id="UP000232323"/>
    </source>
</evidence>
<keyword evidence="10" id="KW-1185">Reference proteome</keyword>
<evidence type="ECO:0000256" key="7">
    <source>
        <dbReference type="SAM" id="Coils"/>
    </source>
</evidence>
<dbReference type="AlphaFoldDB" id="A0A250XA32"/>
<dbReference type="Proteomes" id="UP000232323">
    <property type="component" value="Unassembled WGS sequence"/>
</dbReference>
<evidence type="ECO:0000256" key="6">
    <source>
        <dbReference type="ARBA" id="ARBA00023273"/>
    </source>
</evidence>
<evidence type="ECO:0000256" key="5">
    <source>
        <dbReference type="ARBA" id="ARBA00023069"/>
    </source>
</evidence>
<dbReference type="EMBL" id="BEGY01000047">
    <property type="protein sequence ID" value="GAX79973.1"/>
    <property type="molecule type" value="Genomic_DNA"/>
</dbReference>
<dbReference type="InterPro" id="IPR038844">
    <property type="entry name" value="CFAP157"/>
</dbReference>
<name>A0A250XA32_9CHLO</name>
<evidence type="ECO:0000256" key="8">
    <source>
        <dbReference type="SAM" id="MobiDB-lite"/>
    </source>
</evidence>
<accession>A0A250XA32</accession>
<evidence type="ECO:0000256" key="1">
    <source>
        <dbReference type="ARBA" id="ARBA00004138"/>
    </source>
</evidence>
<comment type="similarity">
    <text evidence="2">Belongs to the CFAP157 family.</text>
</comment>
<feature type="region of interest" description="Disordered" evidence="8">
    <location>
        <begin position="587"/>
        <end position="611"/>
    </location>
</feature>
<feature type="region of interest" description="Disordered" evidence="8">
    <location>
        <begin position="628"/>
        <end position="651"/>
    </location>
</feature>
<gene>
    <name evidence="9" type="ORF">CEUSTIGMA_g7412.t1</name>
</gene>
<dbReference type="PANTHER" id="PTHR31954:SF1">
    <property type="entry name" value="CILIA- AND FLAGELLA-ASSOCIATED PROTEIN 157"/>
    <property type="match status" value="1"/>
</dbReference>
<sequence length="651" mass="72749">MKNSETYSELYVYLRGTSSTGMQSVPALALANEGDQSLQSMYLAITALIKQGSGTYLLINPMPPKKDDKKKAGEETATEDGAERELVEKELVIGYLKSKLGRYQDFGDRLQVENVKLNEELETQKLNLRDINEFLTNELKARSLTTSAMEAKVVELYHLLDDLNKSHEEALNKLRKEKDKTIDGLEVQIKDYEKKAKSMQEFMERRDTLESELATLKETLQKKIKDYEQELTDMDRQHIQDREKWKRETAQKIKETKIQMMKLTDNQLEMTTKRTIMENEQMSIELAYQSRQTEKLLSKNNVLVDENGDLRRQLELSKQTEEELAKRNNVYQKTIKSLLSKLKEQGMQQEESSSIVTDLETHVSDVEGQLKLSQLQVEELLHQLQQTKSKLSDRNAMIEVWSARHNQATQFLMTCLEDVKDKIVTLEKPSSAGFQGSSNSAFGLPEPPLPEVAVLPGRLDDLSLEQRERVLSHLLERLHAFTKAQQLEAAAGAPSSSIQSHAQTNVFSRGSLGMGPAAVPVGSTVSLPRIPAFPRRNYPATIPISQSVVAAAQDAASHSLMGIASSNGNGNGRSALSVTVGGRGGNGLLPVIESDQEQSPNGDDDLGIPPVDDLLTKVMSDVRPWGKRSQEMNLTTSKHGVFLKKGGRAAR</sequence>
<keyword evidence="4 7" id="KW-0175">Coiled coil</keyword>
<feature type="compositionally biased region" description="Basic and acidic residues" evidence="8">
    <location>
        <begin position="64"/>
        <end position="74"/>
    </location>
</feature>
<feature type="region of interest" description="Disordered" evidence="8">
    <location>
        <begin position="61"/>
        <end position="81"/>
    </location>
</feature>
<protein>
    <recommendedName>
        <fullName evidence="3">Cilia- and flagella-associated protein 157</fullName>
    </recommendedName>
</protein>
<feature type="compositionally biased region" description="Basic residues" evidence="8">
    <location>
        <begin position="641"/>
        <end position="651"/>
    </location>
</feature>
<organism evidence="9 10">
    <name type="scientific">Chlamydomonas eustigma</name>
    <dbReference type="NCBI Taxonomy" id="1157962"/>
    <lineage>
        <taxon>Eukaryota</taxon>
        <taxon>Viridiplantae</taxon>
        <taxon>Chlorophyta</taxon>
        <taxon>core chlorophytes</taxon>
        <taxon>Chlorophyceae</taxon>
        <taxon>CS clade</taxon>
        <taxon>Chlamydomonadales</taxon>
        <taxon>Chlamydomonadaceae</taxon>
        <taxon>Chlamydomonas</taxon>
    </lineage>
</organism>
<evidence type="ECO:0000313" key="9">
    <source>
        <dbReference type="EMBL" id="GAX79973.1"/>
    </source>
</evidence>
<dbReference type="GO" id="GO:0008017">
    <property type="term" value="F:microtubule binding"/>
    <property type="evidence" value="ECO:0007669"/>
    <property type="project" value="TreeGrafter"/>
</dbReference>
<comment type="subcellular location">
    <subcellularLocation>
        <location evidence="1">Cell projection</location>
        <location evidence="1">Cilium</location>
    </subcellularLocation>
</comment>
<dbReference type="STRING" id="1157962.A0A250XA32"/>
<keyword evidence="5" id="KW-0969">Cilium</keyword>
<reference evidence="9 10" key="1">
    <citation type="submission" date="2017-08" db="EMBL/GenBank/DDBJ databases">
        <title>Acidophilic green algal genome provides insights into adaptation to an acidic environment.</title>
        <authorList>
            <person name="Hirooka S."/>
            <person name="Hirose Y."/>
            <person name="Kanesaki Y."/>
            <person name="Higuchi S."/>
            <person name="Fujiwara T."/>
            <person name="Onuma R."/>
            <person name="Era A."/>
            <person name="Ohbayashi R."/>
            <person name="Uzuka A."/>
            <person name="Nozaki H."/>
            <person name="Yoshikawa H."/>
            <person name="Miyagishima S.Y."/>
        </authorList>
    </citation>
    <scope>NUCLEOTIDE SEQUENCE [LARGE SCALE GENOMIC DNA]</scope>
    <source>
        <strain evidence="9 10">NIES-2499</strain>
    </source>
</reference>
<evidence type="ECO:0000256" key="3">
    <source>
        <dbReference type="ARBA" id="ARBA00014087"/>
    </source>
</evidence>
<keyword evidence="6" id="KW-0966">Cell projection</keyword>
<dbReference type="GO" id="GO:0036064">
    <property type="term" value="C:ciliary basal body"/>
    <property type="evidence" value="ECO:0007669"/>
    <property type="project" value="TreeGrafter"/>
</dbReference>
<evidence type="ECO:0000256" key="4">
    <source>
        <dbReference type="ARBA" id="ARBA00023054"/>
    </source>
</evidence>
<proteinExistence type="inferred from homology"/>
<dbReference type="OrthoDB" id="539851at2759"/>
<comment type="caution">
    <text evidence="9">The sequence shown here is derived from an EMBL/GenBank/DDBJ whole genome shotgun (WGS) entry which is preliminary data.</text>
</comment>
<dbReference type="PANTHER" id="PTHR31954">
    <property type="entry name" value="CILIA- AND FLAGELLA-ASSOCIATED PROTEIN 157"/>
    <property type="match status" value="1"/>
</dbReference>